<dbReference type="SUPFAM" id="SSF111126">
    <property type="entry name" value="Ligand-binding domain in the NO signalling and Golgi transport"/>
    <property type="match status" value="1"/>
</dbReference>
<name>A0A556C354_BREAU</name>
<organism evidence="2 3">
    <name type="scientific">Brevibacterium aurantiacum</name>
    <dbReference type="NCBI Taxonomy" id="273384"/>
    <lineage>
        <taxon>Bacteria</taxon>
        <taxon>Bacillati</taxon>
        <taxon>Actinomycetota</taxon>
        <taxon>Actinomycetes</taxon>
        <taxon>Micrococcales</taxon>
        <taxon>Brevibacteriaceae</taxon>
        <taxon>Brevibacterium</taxon>
    </lineage>
</organism>
<feature type="domain" description="DUF5943" evidence="1">
    <location>
        <begin position="5"/>
        <end position="98"/>
    </location>
</feature>
<dbReference type="EMBL" id="VLTK01000025">
    <property type="protein sequence ID" value="TSI11899.1"/>
    <property type="molecule type" value="Genomic_DNA"/>
</dbReference>
<dbReference type="OrthoDB" id="8264576at2"/>
<dbReference type="Proteomes" id="UP000316406">
    <property type="component" value="Unassembled WGS sequence"/>
</dbReference>
<dbReference type="Pfam" id="PF19367">
    <property type="entry name" value="DUF5943"/>
    <property type="match status" value="1"/>
</dbReference>
<evidence type="ECO:0000313" key="3">
    <source>
        <dbReference type="Proteomes" id="UP000316406"/>
    </source>
</evidence>
<accession>A0A556C354</accession>
<dbReference type="InterPro" id="IPR024096">
    <property type="entry name" value="NO_sig/Golgi_transp_ligand-bd"/>
</dbReference>
<dbReference type="InterPro" id="IPR045987">
    <property type="entry name" value="DUF5943"/>
</dbReference>
<protein>
    <submittedName>
        <fullName evidence="2">Hydrocarbon binding protein</fullName>
    </submittedName>
</protein>
<gene>
    <name evidence="2" type="ORF">FO013_21545</name>
</gene>
<dbReference type="PANTHER" id="PTHR35090:SF1">
    <property type="entry name" value="SLR0144 PROTEIN"/>
    <property type="match status" value="1"/>
</dbReference>
<reference evidence="2 3" key="1">
    <citation type="submission" date="2019-07" db="EMBL/GenBank/DDBJ databases">
        <title>Draft genome sequence of Brevibacterium aurantiacum XU54 isolated from Xinjiang China.</title>
        <authorList>
            <person name="Xu X."/>
        </authorList>
    </citation>
    <scope>NUCLEOTIDE SEQUENCE [LARGE SCALE GENOMIC DNA]</scope>
    <source>
        <strain evidence="2 3">XU54</strain>
    </source>
</reference>
<evidence type="ECO:0000259" key="1">
    <source>
        <dbReference type="Pfam" id="PF19367"/>
    </source>
</evidence>
<proteinExistence type="predicted"/>
<sequence length="171" mass="19579">MMSQAPQVPIQVDEATGRWSTDGLPMVYVPVHFFLNNHRAIENEIGAERYAQILYTAGYESAWTWCEAEASTHGLVGEDVFRHYLDRLSKRGWAKFTVRHLDPIEARATIEVRNSIFADDSQEESQDYMFTGWFAGAMDQITGRRGLAMCRQVRGETREAEGLFEVARRVQ</sequence>
<evidence type="ECO:0000313" key="2">
    <source>
        <dbReference type="EMBL" id="TSI11899.1"/>
    </source>
</evidence>
<keyword evidence="3" id="KW-1185">Reference proteome</keyword>
<dbReference type="AlphaFoldDB" id="A0A556C354"/>
<dbReference type="PANTHER" id="PTHR35090">
    <property type="entry name" value="DNA-DIRECTED RNA POLYMERASE SUBUNIT I"/>
    <property type="match status" value="1"/>
</dbReference>
<comment type="caution">
    <text evidence="2">The sequence shown here is derived from an EMBL/GenBank/DDBJ whole genome shotgun (WGS) entry which is preliminary data.</text>
</comment>